<dbReference type="AlphaFoldDB" id="X1G0H9"/>
<accession>X1G0H9</accession>
<comment type="caution">
    <text evidence="2">The sequence shown here is derived from an EMBL/GenBank/DDBJ whole genome shotgun (WGS) entry which is preliminary data.</text>
</comment>
<name>X1G0H9_9ZZZZ</name>
<protein>
    <submittedName>
        <fullName evidence="2">Uncharacterized protein</fullName>
    </submittedName>
</protein>
<reference evidence="2" key="1">
    <citation type="journal article" date="2014" name="Front. Microbiol.">
        <title>High frequency of phylogenetically diverse reductive dehalogenase-homologous genes in deep subseafloor sedimentary metagenomes.</title>
        <authorList>
            <person name="Kawai M."/>
            <person name="Futagami T."/>
            <person name="Toyoda A."/>
            <person name="Takaki Y."/>
            <person name="Nishi S."/>
            <person name="Hori S."/>
            <person name="Arai W."/>
            <person name="Tsubouchi T."/>
            <person name="Morono Y."/>
            <person name="Uchiyama I."/>
            <person name="Ito T."/>
            <person name="Fujiyama A."/>
            <person name="Inagaki F."/>
            <person name="Takami H."/>
        </authorList>
    </citation>
    <scope>NUCLEOTIDE SEQUENCE</scope>
    <source>
        <strain evidence="2">Expedition CK06-06</strain>
    </source>
</reference>
<evidence type="ECO:0000256" key="1">
    <source>
        <dbReference type="SAM" id="Phobius"/>
    </source>
</evidence>
<organism evidence="2">
    <name type="scientific">marine sediment metagenome</name>
    <dbReference type="NCBI Taxonomy" id="412755"/>
    <lineage>
        <taxon>unclassified sequences</taxon>
        <taxon>metagenomes</taxon>
        <taxon>ecological metagenomes</taxon>
    </lineage>
</organism>
<evidence type="ECO:0000313" key="2">
    <source>
        <dbReference type="EMBL" id="GAH51406.1"/>
    </source>
</evidence>
<dbReference type="EMBL" id="BARU01016689">
    <property type="protein sequence ID" value="GAH51406.1"/>
    <property type="molecule type" value="Genomic_DNA"/>
</dbReference>
<keyword evidence="1" id="KW-0812">Transmembrane</keyword>
<sequence length="177" mass="20165">MNQRLIIKLYSISLLLIFAVSIVSPLVKHNLQKNINNQDLNNFFNTEDNIDDYDESLKFSYLPVDSYSGSGDNVTIEDNLGVYQQITTKLDSDNNFNSSYEIITPTEYIADNLKYNLTLESTLSRTVYEELGNRIIDELSSTLFRYAFRFDVGTSYANLQELNSGYKIMGSVTVGMN</sequence>
<keyword evidence="1" id="KW-1133">Transmembrane helix</keyword>
<gene>
    <name evidence="2" type="ORF">S03H2_27729</name>
</gene>
<feature type="transmembrane region" description="Helical" evidence="1">
    <location>
        <begin position="7"/>
        <end position="27"/>
    </location>
</feature>
<proteinExistence type="predicted"/>
<keyword evidence="1" id="KW-0472">Membrane</keyword>